<feature type="domain" description="DUF4283" evidence="1">
    <location>
        <begin position="40"/>
        <end position="119"/>
    </location>
</feature>
<sequence length="436" mass="49744">MGSSYMQRSSHLADIKRKGIFYEDDDSPIKLTDQDDTLLANEFSLSLIGKILNPKIQNVDKILQKMPSQRGMEDRITANDLGNGKFLLNFSSEDDLNSVLRQFPFHFNFCMFVLVRWKPIVHDDYPWIIPFKVQVIGIPLHLWTDKNLRNICARLGHVHVDTLEVSEGRMLVDVDTRRPLKFSRKFKAKDGMRNNVPPWTYGFDSNHKQSVLVSSRGCNFHRNIHRVRICIEITRQMRFPDSLWCHAWTYLPDTQLVQGMVWRTGSMRRGNLILVSSVAHIPTGSFDVNDHSRSNIYGGSRASKGPYDRHQELTWNNGPNGPNAQQVMRLGEGNSAKRLASTIVTPSRVDHDMDENVTKRTKGLTRSLSFTTLSDQEPVIVAGDNQIISALNDMEIEDQQDDGMMECEMLDEDLLGLDLKEMEDTTAQHDSIIVTA</sequence>
<comment type="caution">
    <text evidence="2">The sequence shown here is derived from an EMBL/GenBank/DDBJ whole genome shotgun (WGS) entry which is preliminary data.</text>
</comment>
<name>A0ABQ7CAQ5_BRACR</name>
<protein>
    <recommendedName>
        <fullName evidence="1">DUF4283 domain-containing protein</fullName>
    </recommendedName>
</protein>
<proteinExistence type="predicted"/>
<dbReference type="Proteomes" id="UP000266723">
    <property type="component" value="Unassembled WGS sequence"/>
</dbReference>
<dbReference type="EMBL" id="QGKV02000832">
    <property type="protein sequence ID" value="KAF3548353.1"/>
    <property type="molecule type" value="Genomic_DNA"/>
</dbReference>
<accession>A0ABQ7CAQ5</accession>
<evidence type="ECO:0000313" key="2">
    <source>
        <dbReference type="EMBL" id="KAF3548353.1"/>
    </source>
</evidence>
<organism evidence="2 3">
    <name type="scientific">Brassica cretica</name>
    <name type="common">Mustard</name>
    <dbReference type="NCBI Taxonomy" id="69181"/>
    <lineage>
        <taxon>Eukaryota</taxon>
        <taxon>Viridiplantae</taxon>
        <taxon>Streptophyta</taxon>
        <taxon>Embryophyta</taxon>
        <taxon>Tracheophyta</taxon>
        <taxon>Spermatophyta</taxon>
        <taxon>Magnoliopsida</taxon>
        <taxon>eudicotyledons</taxon>
        <taxon>Gunneridae</taxon>
        <taxon>Pentapetalae</taxon>
        <taxon>rosids</taxon>
        <taxon>malvids</taxon>
        <taxon>Brassicales</taxon>
        <taxon>Brassicaceae</taxon>
        <taxon>Brassiceae</taxon>
        <taxon>Brassica</taxon>
    </lineage>
</organism>
<reference evidence="2 3" key="1">
    <citation type="journal article" date="2020" name="BMC Genomics">
        <title>Intraspecific diversification of the crop wild relative Brassica cretica Lam. using demographic model selection.</title>
        <authorList>
            <person name="Kioukis A."/>
            <person name="Michalopoulou V.A."/>
            <person name="Briers L."/>
            <person name="Pirintsos S."/>
            <person name="Studholme D.J."/>
            <person name="Pavlidis P."/>
            <person name="Sarris P.F."/>
        </authorList>
    </citation>
    <scope>NUCLEOTIDE SEQUENCE [LARGE SCALE GENOMIC DNA]</scope>
    <source>
        <strain evidence="3">cv. PFS-1207/04</strain>
    </source>
</reference>
<gene>
    <name evidence="2" type="ORF">DY000_02009895</name>
</gene>
<dbReference type="PANTHER" id="PTHR31286">
    <property type="entry name" value="GLYCINE-RICH CELL WALL STRUCTURAL PROTEIN 1.8-LIKE"/>
    <property type="match status" value="1"/>
</dbReference>
<dbReference type="Pfam" id="PF14111">
    <property type="entry name" value="DUF4283"/>
    <property type="match status" value="1"/>
</dbReference>
<dbReference type="InterPro" id="IPR040256">
    <property type="entry name" value="At4g02000-like"/>
</dbReference>
<evidence type="ECO:0000313" key="3">
    <source>
        <dbReference type="Proteomes" id="UP000266723"/>
    </source>
</evidence>
<dbReference type="PANTHER" id="PTHR31286:SF162">
    <property type="entry name" value="DUF4283 DOMAIN-CONTAINING PROTEIN-RELATED"/>
    <property type="match status" value="1"/>
</dbReference>
<dbReference type="InterPro" id="IPR025558">
    <property type="entry name" value="DUF4283"/>
</dbReference>
<evidence type="ECO:0000259" key="1">
    <source>
        <dbReference type="Pfam" id="PF14111"/>
    </source>
</evidence>
<keyword evidence="3" id="KW-1185">Reference proteome</keyword>